<sequence length="1177" mass="134415">MPLFMKTLSTHKLKSHITLLYDVALLFVCLLSGNTYQIYAFQDDQIQVQSSGNEVVWREGNNSTSAYSLKLKNVSGETSVYHIEVLNNESQSDFIHELYGVLIQNTDYVLLDTGVSQFEWYDIEKEEYILWSPGYPTADPPTTKIKDLLTKGQDSQFVFPFFGEEVNLKNFSIGAQGGIGYFPEADGDFFSYSYPFDDPVLNGAIFPILSVVPEIEIVFYKEYENFVILQFNFRTWISRNNRSIYQIKIESNGDISFNYKLLEYYPPCNAVGLFTGMESLDGKSTHMINIVGPECPYEETVTFTDLSRTFKYEPTNILVPEIDQITLEPNEEVTIDFYPRINLSEGQYNTNVIISKSNEELYKVPIFATVLSNKVKLESDPIATWTVGSNDLSSIDVKIINSDTKERDFIIKTAPSSYDLIDKDKFVSNNSIYASFEYEDITLDKQNGNWEIISYNFKFPDIIKPENKLSFPGFYTPLGGGVARFGDILAYNNRPDSTFKFSFFDGETYLKDMALSEYGYLARYLPPSSQYYPPYDFEPGDVGEPNGLIVPFVGEIRFNKEDELSGIFYDEVLIQGERIAALYFHNFKSRFDDALFSCKLLILKNGDLLIEKEGDFDNTPGIRKTVGLESMDGENYIYRNINSIAPFNNQKIYIFKDRYPLLIQTGELVHSAAESNIINELQANWRAIPGVQYTKVFLDEIIGNDTLKNVARTTIYSNAQFNACSFTNQNLSISSNINTSSSAASWWQADRMIDGNPHSRWSTSEDQAEILLDLQNVVGLDEMKIYWDYARARSYAIYSKINEQDDWGLIYSSLNNEAVYNLLLFKSISVRYLKIVCRVPFTTYGYSIKELEIYGSCVNQPVLPAGGNIIPYSLYMEVGEKLALEAYIYRSDFTVIEMPDGEWSIDGENVFVDENGILTALSPGVFTVYYQFNNLTLERTGFVKPGDCNIDPTINLALNKPSYGSSWENPVFQASKANDGNFNSRWSSHFKDNQWYYIELNEVYKILGINIDWNYSAASSYELQYRDKTGKWNVFYQNMNANGGTEQLKFEGNIQTDAIRLWGFERNTEYGFSIHEFQVYGSCSDQESTNESISTSVFAYPNPIIQSLKLKLSTERQEKYTLKLYDSNFNLYFSSEIELGFDPVDLPYNLSALPVGVYILKLVSENGDTSSIKLVKE</sequence>
<proteinExistence type="predicted"/>
<dbReference type="InterPro" id="IPR000421">
    <property type="entry name" value="FA58C"/>
</dbReference>
<dbReference type="InterPro" id="IPR008979">
    <property type="entry name" value="Galactose-bd-like_sf"/>
</dbReference>
<dbReference type="PROSITE" id="PS50022">
    <property type="entry name" value="FA58C_3"/>
    <property type="match status" value="2"/>
</dbReference>
<gene>
    <name evidence="2" type="ORF">DCC35_18150</name>
</gene>
<feature type="domain" description="F5/8 type C" evidence="1">
    <location>
        <begin position="719"/>
        <end position="856"/>
    </location>
</feature>
<evidence type="ECO:0000313" key="3">
    <source>
        <dbReference type="Proteomes" id="UP000298616"/>
    </source>
</evidence>
<keyword evidence="3" id="KW-1185">Reference proteome</keyword>
<dbReference type="EMBL" id="CP028923">
    <property type="protein sequence ID" value="QCK16516.1"/>
    <property type="molecule type" value="Genomic_DNA"/>
</dbReference>
<accession>A0A4D7JWJ8</accession>
<dbReference type="AlphaFoldDB" id="A0A4D7JWJ8"/>
<dbReference type="Proteomes" id="UP000298616">
    <property type="component" value="Chromosome"/>
</dbReference>
<evidence type="ECO:0000313" key="2">
    <source>
        <dbReference type="EMBL" id="QCK16516.1"/>
    </source>
</evidence>
<dbReference type="Pfam" id="PF00754">
    <property type="entry name" value="F5_F8_type_C"/>
    <property type="match status" value="2"/>
</dbReference>
<dbReference type="Gene3D" id="2.60.120.260">
    <property type="entry name" value="Galactose-binding domain-like"/>
    <property type="match status" value="2"/>
</dbReference>
<protein>
    <recommendedName>
        <fullName evidence="1">F5/8 type C domain-containing protein</fullName>
    </recommendedName>
</protein>
<name>A0A4D7JWJ8_9BACT</name>
<organism evidence="2 3">
    <name type="scientific">Mangrovivirga cuniculi</name>
    <dbReference type="NCBI Taxonomy" id="2715131"/>
    <lineage>
        <taxon>Bacteria</taxon>
        <taxon>Pseudomonadati</taxon>
        <taxon>Bacteroidota</taxon>
        <taxon>Cytophagia</taxon>
        <taxon>Cytophagales</taxon>
        <taxon>Mangrovivirgaceae</taxon>
        <taxon>Mangrovivirga</taxon>
    </lineage>
</organism>
<evidence type="ECO:0000259" key="1">
    <source>
        <dbReference type="PROSITE" id="PS50022"/>
    </source>
</evidence>
<reference evidence="2 3" key="1">
    <citation type="submission" date="2018-04" db="EMBL/GenBank/DDBJ databases">
        <title>Complete genome uncultured novel isolate.</title>
        <authorList>
            <person name="Merlino G."/>
        </authorList>
    </citation>
    <scope>NUCLEOTIDE SEQUENCE [LARGE SCALE GENOMIC DNA]</scope>
    <source>
        <strain evidence="3">R1DC9</strain>
    </source>
</reference>
<dbReference type="KEGG" id="fpf:DCC35_18150"/>
<dbReference type="SUPFAM" id="SSF49785">
    <property type="entry name" value="Galactose-binding domain-like"/>
    <property type="match status" value="2"/>
</dbReference>
<dbReference type="OrthoDB" id="9770043at2"/>
<feature type="domain" description="F5/8 type C" evidence="1">
    <location>
        <begin position="943"/>
        <end position="1082"/>
    </location>
</feature>